<dbReference type="EMBL" id="LSSK01000009">
    <property type="protein sequence ID" value="OMH86255.1"/>
    <property type="molecule type" value="Genomic_DNA"/>
</dbReference>
<evidence type="ECO:0000256" key="1">
    <source>
        <dbReference type="SAM" id="MobiDB-lite"/>
    </source>
</evidence>
<reference evidence="3" key="1">
    <citation type="submission" date="2017-01" db="EMBL/GenBank/DDBJ databases">
        <authorList>
            <person name="Wang Y."/>
            <person name="White M."/>
            <person name="Kvist S."/>
            <person name="Moncalvo J.-M."/>
        </authorList>
    </citation>
    <scope>NUCLEOTIDE SEQUENCE [LARGE SCALE GENOMIC DNA]</scope>
    <source>
        <strain evidence="3">COL-18-3</strain>
    </source>
</reference>
<gene>
    <name evidence="2" type="ORF">AX774_g146</name>
</gene>
<evidence type="ECO:0000313" key="2">
    <source>
        <dbReference type="EMBL" id="OMH86255.1"/>
    </source>
</evidence>
<dbReference type="Proteomes" id="UP000188320">
    <property type="component" value="Unassembled WGS sequence"/>
</dbReference>
<organism evidence="2 3">
    <name type="scientific">Zancudomyces culisetae</name>
    <name type="common">Gut fungus</name>
    <name type="synonym">Smittium culisetae</name>
    <dbReference type="NCBI Taxonomy" id="1213189"/>
    <lineage>
        <taxon>Eukaryota</taxon>
        <taxon>Fungi</taxon>
        <taxon>Fungi incertae sedis</taxon>
        <taxon>Zoopagomycota</taxon>
        <taxon>Kickxellomycotina</taxon>
        <taxon>Harpellomycetes</taxon>
        <taxon>Harpellales</taxon>
        <taxon>Legeriomycetaceae</taxon>
        <taxon>Zancudomyces</taxon>
    </lineage>
</organism>
<feature type="region of interest" description="Disordered" evidence="1">
    <location>
        <begin position="131"/>
        <end position="156"/>
    </location>
</feature>
<dbReference type="AlphaFoldDB" id="A0A1R1PZ79"/>
<sequence>MNNRNNSNECYELSQRHHIDLPRILELMMIKTIAESIDAINNKINKVNANTNTNDIINTCINVDENNNSEIIMNGFGFGESNDNGNFVKNTVTLTSNLNVIKVINLIKKCLISTTNSDNIGHSNTITITNTNTNTNSNSSSNAENTSSSGDSGTMKVSQMISRQLVRIDDDHDDMDYERY</sequence>
<evidence type="ECO:0000313" key="3">
    <source>
        <dbReference type="Proteomes" id="UP000188320"/>
    </source>
</evidence>
<proteinExistence type="predicted"/>
<protein>
    <submittedName>
        <fullName evidence="2">Uncharacterized protein</fullName>
    </submittedName>
</protein>
<comment type="caution">
    <text evidence="2">The sequence shown here is derived from an EMBL/GenBank/DDBJ whole genome shotgun (WGS) entry which is preliminary data.</text>
</comment>
<accession>A0A1R1PZ79</accession>
<name>A0A1R1PZ79_ZANCU</name>
<feature type="compositionally biased region" description="Low complexity" evidence="1">
    <location>
        <begin position="131"/>
        <end position="149"/>
    </location>
</feature>
<keyword evidence="3" id="KW-1185">Reference proteome</keyword>